<dbReference type="Proteomes" id="UP000051565">
    <property type="component" value="Unassembled WGS sequence"/>
</dbReference>
<dbReference type="InterPro" id="IPR036388">
    <property type="entry name" value="WH-like_DNA-bd_sf"/>
</dbReference>
<dbReference type="RefSeq" id="WP_318529175.1">
    <property type="nucleotide sequence ID" value="NZ_FUXS01000001.1"/>
</dbReference>
<proteinExistence type="predicted"/>
<dbReference type="SMART" id="SM00347">
    <property type="entry name" value="HTH_MARR"/>
    <property type="match status" value="1"/>
</dbReference>
<evidence type="ECO:0000256" key="2">
    <source>
        <dbReference type="ARBA" id="ARBA00023125"/>
    </source>
</evidence>
<dbReference type="InterPro" id="IPR000835">
    <property type="entry name" value="HTH_MarR-typ"/>
</dbReference>
<keyword evidence="1" id="KW-0805">Transcription regulation</keyword>
<dbReference type="Gene3D" id="1.10.10.10">
    <property type="entry name" value="Winged helix-like DNA-binding domain superfamily/Winged helix DNA-binding domain"/>
    <property type="match status" value="1"/>
</dbReference>
<accession>A0A0R2JPD3</accession>
<dbReference type="PANTHER" id="PTHR42756:SF1">
    <property type="entry name" value="TRANSCRIPTIONAL REPRESSOR OF EMRAB OPERON"/>
    <property type="match status" value="1"/>
</dbReference>
<dbReference type="GO" id="GO:0003677">
    <property type="term" value="F:DNA binding"/>
    <property type="evidence" value="ECO:0007669"/>
    <property type="project" value="UniProtKB-KW"/>
</dbReference>
<dbReference type="AlphaFoldDB" id="A0A0R2JPD3"/>
<name>A0A0R2JPD3_9LACO</name>
<organism evidence="5 6">
    <name type="scientific">Fructilactobacillus lindneri DSM 20690 = JCM 11027</name>
    <dbReference type="NCBI Taxonomy" id="1122148"/>
    <lineage>
        <taxon>Bacteria</taxon>
        <taxon>Bacillati</taxon>
        <taxon>Bacillota</taxon>
        <taxon>Bacilli</taxon>
        <taxon>Lactobacillales</taxon>
        <taxon>Lactobacillaceae</taxon>
        <taxon>Fructilactobacillus</taxon>
    </lineage>
</organism>
<dbReference type="InterPro" id="IPR036390">
    <property type="entry name" value="WH_DNA-bd_sf"/>
</dbReference>
<keyword evidence="3" id="KW-0804">Transcription</keyword>
<evidence type="ECO:0000313" key="6">
    <source>
        <dbReference type="Proteomes" id="UP000051565"/>
    </source>
</evidence>
<sequence length="108" mass="12827">MLTAINNEYNTQEKLAKEMSLDTSTLSRQLKRLVEKGMVHKTAIGKDRRQLVYNIDEKGVNAYKSIENDYQTFKLHIFEQWTDEEKNMLKILLNRLENSMTKNNKWSE</sequence>
<evidence type="ECO:0000256" key="1">
    <source>
        <dbReference type="ARBA" id="ARBA00023015"/>
    </source>
</evidence>
<keyword evidence="2" id="KW-0238">DNA-binding</keyword>
<dbReference type="PANTHER" id="PTHR42756">
    <property type="entry name" value="TRANSCRIPTIONAL REGULATOR, MARR"/>
    <property type="match status" value="1"/>
</dbReference>
<reference evidence="5 6" key="1">
    <citation type="journal article" date="2015" name="Genome Announc.">
        <title>Expanding the biotechnology potential of lactobacilli through comparative genomics of 213 strains and associated genera.</title>
        <authorList>
            <person name="Sun Z."/>
            <person name="Harris H.M."/>
            <person name="McCann A."/>
            <person name="Guo C."/>
            <person name="Argimon S."/>
            <person name="Zhang W."/>
            <person name="Yang X."/>
            <person name="Jeffery I.B."/>
            <person name="Cooney J.C."/>
            <person name="Kagawa T.F."/>
            <person name="Liu W."/>
            <person name="Song Y."/>
            <person name="Salvetti E."/>
            <person name="Wrobel A."/>
            <person name="Rasinkangas P."/>
            <person name="Parkhill J."/>
            <person name="Rea M.C."/>
            <person name="O'Sullivan O."/>
            <person name="Ritari J."/>
            <person name="Douillard F.P."/>
            <person name="Paul Ross R."/>
            <person name="Yang R."/>
            <person name="Briner A.E."/>
            <person name="Felis G.E."/>
            <person name="de Vos W.M."/>
            <person name="Barrangou R."/>
            <person name="Klaenhammer T.R."/>
            <person name="Caufield P.W."/>
            <person name="Cui Y."/>
            <person name="Zhang H."/>
            <person name="O'Toole P.W."/>
        </authorList>
    </citation>
    <scope>NUCLEOTIDE SEQUENCE [LARGE SCALE GENOMIC DNA]</scope>
    <source>
        <strain evidence="5 6">DSM 20690</strain>
    </source>
</reference>
<dbReference type="SUPFAM" id="SSF46785">
    <property type="entry name" value="Winged helix' DNA-binding domain"/>
    <property type="match status" value="1"/>
</dbReference>
<dbReference type="PROSITE" id="PS50995">
    <property type="entry name" value="HTH_MARR_2"/>
    <property type="match status" value="1"/>
</dbReference>
<dbReference type="EMBL" id="JQBT01000032">
    <property type="protein sequence ID" value="KRN79001.1"/>
    <property type="molecule type" value="Genomic_DNA"/>
</dbReference>
<evidence type="ECO:0000313" key="5">
    <source>
        <dbReference type="EMBL" id="KRN79001.1"/>
    </source>
</evidence>
<dbReference type="GeneID" id="61250285"/>
<dbReference type="Pfam" id="PF01047">
    <property type="entry name" value="MarR"/>
    <property type="match status" value="1"/>
</dbReference>
<evidence type="ECO:0000259" key="4">
    <source>
        <dbReference type="PROSITE" id="PS50995"/>
    </source>
</evidence>
<keyword evidence="6" id="KW-1185">Reference proteome</keyword>
<dbReference type="PATRIC" id="fig|1122148.6.peg.424"/>
<evidence type="ECO:0000256" key="3">
    <source>
        <dbReference type="ARBA" id="ARBA00023163"/>
    </source>
</evidence>
<dbReference type="GO" id="GO:0003700">
    <property type="term" value="F:DNA-binding transcription factor activity"/>
    <property type="evidence" value="ECO:0007669"/>
    <property type="project" value="InterPro"/>
</dbReference>
<feature type="domain" description="HTH marR-type" evidence="4">
    <location>
        <begin position="1"/>
        <end position="98"/>
    </location>
</feature>
<comment type="caution">
    <text evidence="5">The sequence shown here is derived from an EMBL/GenBank/DDBJ whole genome shotgun (WGS) entry which is preliminary data.</text>
</comment>
<protein>
    <recommendedName>
        <fullName evidence="4">HTH marR-type domain-containing protein</fullName>
    </recommendedName>
</protein>
<dbReference type="PRINTS" id="PR00598">
    <property type="entry name" value="HTHMARR"/>
</dbReference>
<gene>
    <name evidence="5" type="ORF">IV52_GL000405</name>
</gene>